<dbReference type="PANTHER" id="PTHR28595:SF1">
    <property type="entry name" value="LARGE RIBOSOMAL SUBUNIT PROTEIN ML54"/>
    <property type="match status" value="1"/>
</dbReference>
<dbReference type="GO" id="GO:0003735">
    <property type="term" value="F:structural constituent of ribosome"/>
    <property type="evidence" value="ECO:0007669"/>
    <property type="project" value="TreeGrafter"/>
</dbReference>
<keyword evidence="2" id="KW-0809">Transit peptide</keyword>
<sequence length="134" mass="15820">MALRIFTKYWCFTPISTTWSRIASVGYAKKVAAGGAKGASAARNVDKKKLDHENDPEKLLTYCCGLNIYKEGEDPKLKQDSEYPDWLWKLNVERENTPLDELDKDSWTYWRRMRRLANKRKYNLGYEERKFNSK</sequence>
<evidence type="ECO:0000256" key="1">
    <source>
        <dbReference type="ARBA" id="ARBA00004173"/>
    </source>
</evidence>
<name>A0A8J1XXW2_OWEFU</name>
<keyword evidence="5" id="KW-0687">Ribonucleoprotein</keyword>
<evidence type="ECO:0000256" key="4">
    <source>
        <dbReference type="ARBA" id="ARBA00023128"/>
    </source>
</evidence>
<dbReference type="GO" id="GO:0005762">
    <property type="term" value="C:mitochondrial large ribosomal subunit"/>
    <property type="evidence" value="ECO:0007669"/>
    <property type="project" value="TreeGrafter"/>
</dbReference>
<dbReference type="AlphaFoldDB" id="A0A8J1XXW2"/>
<organism evidence="8 9">
    <name type="scientific">Owenia fusiformis</name>
    <name type="common">Polychaete worm</name>
    <dbReference type="NCBI Taxonomy" id="6347"/>
    <lineage>
        <taxon>Eukaryota</taxon>
        <taxon>Metazoa</taxon>
        <taxon>Spiralia</taxon>
        <taxon>Lophotrochozoa</taxon>
        <taxon>Annelida</taxon>
        <taxon>Polychaeta</taxon>
        <taxon>Sedentaria</taxon>
        <taxon>Canalipalpata</taxon>
        <taxon>Sabellida</taxon>
        <taxon>Oweniida</taxon>
        <taxon>Oweniidae</taxon>
        <taxon>Owenia</taxon>
    </lineage>
</organism>
<evidence type="ECO:0000256" key="5">
    <source>
        <dbReference type="ARBA" id="ARBA00023274"/>
    </source>
</evidence>
<keyword evidence="4" id="KW-0496">Mitochondrion</keyword>
<evidence type="ECO:0000313" key="8">
    <source>
        <dbReference type="EMBL" id="CAH1791148.1"/>
    </source>
</evidence>
<dbReference type="InterPro" id="IPR013870">
    <property type="entry name" value="Ribosomal_mL54"/>
</dbReference>
<evidence type="ECO:0000313" key="9">
    <source>
        <dbReference type="Proteomes" id="UP000749559"/>
    </source>
</evidence>
<dbReference type="PANTHER" id="PTHR28595">
    <property type="entry name" value="39S RIBOSOMAL PROTEIN L54, MITOCHONDRIAL"/>
    <property type="match status" value="1"/>
</dbReference>
<dbReference type="Pfam" id="PF08561">
    <property type="entry name" value="Ribosomal_L37"/>
    <property type="match status" value="1"/>
</dbReference>
<evidence type="ECO:0000256" key="3">
    <source>
        <dbReference type="ARBA" id="ARBA00022980"/>
    </source>
</evidence>
<evidence type="ECO:0000256" key="7">
    <source>
        <dbReference type="ARBA" id="ARBA00035179"/>
    </source>
</evidence>
<comment type="subcellular location">
    <subcellularLocation>
        <location evidence="1">Mitochondrion</location>
    </subcellularLocation>
</comment>
<keyword evidence="3" id="KW-0689">Ribosomal protein</keyword>
<dbReference type="EMBL" id="CAIIXF020000008">
    <property type="protein sequence ID" value="CAH1791148.1"/>
    <property type="molecule type" value="Genomic_DNA"/>
</dbReference>
<proteinExistence type="inferred from homology"/>
<reference evidence="8" key="1">
    <citation type="submission" date="2022-03" db="EMBL/GenBank/DDBJ databases">
        <authorList>
            <person name="Martin C."/>
        </authorList>
    </citation>
    <scope>NUCLEOTIDE SEQUENCE</scope>
</reference>
<protein>
    <recommendedName>
        <fullName evidence="7">Large ribosomal subunit protein mL54</fullName>
    </recommendedName>
</protein>
<evidence type="ECO:0000256" key="2">
    <source>
        <dbReference type="ARBA" id="ARBA00022946"/>
    </source>
</evidence>
<dbReference type="Proteomes" id="UP000749559">
    <property type="component" value="Unassembled WGS sequence"/>
</dbReference>
<dbReference type="OrthoDB" id="10252718at2759"/>
<accession>A0A8J1XXW2</accession>
<gene>
    <name evidence="8" type="ORF">OFUS_LOCUS16266</name>
</gene>
<comment type="similarity">
    <text evidence="6">Belongs to the mitochondrion-specific ribosomal protein mL54 family.</text>
</comment>
<comment type="caution">
    <text evidence="8">The sequence shown here is derived from an EMBL/GenBank/DDBJ whole genome shotgun (WGS) entry which is preliminary data.</text>
</comment>
<keyword evidence="9" id="KW-1185">Reference proteome</keyword>
<evidence type="ECO:0000256" key="6">
    <source>
        <dbReference type="ARBA" id="ARBA00033752"/>
    </source>
</evidence>